<feature type="compositionally biased region" description="Polar residues" evidence="8">
    <location>
        <begin position="671"/>
        <end position="680"/>
    </location>
</feature>
<evidence type="ECO:0000259" key="9">
    <source>
        <dbReference type="PROSITE" id="PS50006"/>
    </source>
</evidence>
<dbReference type="GO" id="GO:0005694">
    <property type="term" value="C:chromosome"/>
    <property type="evidence" value="ECO:0007669"/>
    <property type="project" value="UniProtKB-SubCell"/>
</dbReference>
<name>A0A084WSK8_ANOSI</name>
<proteinExistence type="inferred from homology"/>
<feature type="compositionally biased region" description="Low complexity" evidence="8">
    <location>
        <begin position="595"/>
        <end position="606"/>
    </location>
</feature>
<evidence type="ECO:0000256" key="1">
    <source>
        <dbReference type="ARBA" id="ARBA00004123"/>
    </source>
</evidence>
<dbReference type="InterPro" id="IPR040227">
    <property type="entry name" value="Nibrin-rel"/>
</dbReference>
<keyword evidence="12" id="KW-1185">Reference proteome</keyword>
<evidence type="ECO:0000313" key="10">
    <source>
        <dbReference type="EMBL" id="KFB53202.1"/>
    </source>
</evidence>
<reference evidence="10 12" key="1">
    <citation type="journal article" date="2014" name="BMC Genomics">
        <title>Genome sequence of Anopheles sinensis provides insight into genetics basis of mosquito competence for malaria parasites.</title>
        <authorList>
            <person name="Zhou D."/>
            <person name="Zhang D."/>
            <person name="Ding G."/>
            <person name="Shi L."/>
            <person name="Hou Q."/>
            <person name="Ye Y."/>
            <person name="Xu Y."/>
            <person name="Zhou H."/>
            <person name="Xiong C."/>
            <person name="Li S."/>
            <person name="Yu J."/>
            <person name="Hong S."/>
            <person name="Yu X."/>
            <person name="Zou P."/>
            <person name="Chen C."/>
            <person name="Chang X."/>
            <person name="Wang W."/>
            <person name="Lv Y."/>
            <person name="Sun Y."/>
            <person name="Ma L."/>
            <person name="Shen B."/>
            <person name="Zhu C."/>
        </authorList>
    </citation>
    <scope>NUCLEOTIDE SEQUENCE [LARGE SCALE GENOMIC DNA]</scope>
</reference>
<evidence type="ECO:0000313" key="11">
    <source>
        <dbReference type="EnsemblMetazoa" id="ASIC021508-PA"/>
    </source>
</evidence>
<dbReference type="Proteomes" id="UP000030765">
    <property type="component" value="Unassembled WGS sequence"/>
</dbReference>
<dbReference type="VEuPathDB" id="VectorBase:ASIS012544"/>
<dbReference type="GO" id="GO:0000724">
    <property type="term" value="P:double-strand break repair via homologous recombination"/>
    <property type="evidence" value="ECO:0007669"/>
    <property type="project" value="TreeGrafter"/>
</dbReference>
<dbReference type="AlphaFoldDB" id="A0A084WSK8"/>
<dbReference type="Gene3D" id="3.40.50.10980">
    <property type="entry name" value="Nibrin, BRCT2 domain"/>
    <property type="match status" value="1"/>
</dbReference>
<dbReference type="GO" id="GO:0007095">
    <property type="term" value="P:mitotic G2 DNA damage checkpoint signaling"/>
    <property type="evidence" value="ECO:0007669"/>
    <property type="project" value="InterPro"/>
</dbReference>
<dbReference type="VEuPathDB" id="VectorBase:ASIC021508"/>
<dbReference type="InterPro" id="IPR008984">
    <property type="entry name" value="SMAD_FHA_dom_sf"/>
</dbReference>
<dbReference type="OMA" id="IQVRMCN"/>
<accession>A0A084WSK8</accession>
<keyword evidence="4" id="KW-0227">DNA damage</keyword>
<feature type="region of interest" description="Disordered" evidence="8">
    <location>
        <begin position="648"/>
        <end position="680"/>
    </location>
</feature>
<dbReference type="GO" id="GO:0030870">
    <property type="term" value="C:Mre11 complex"/>
    <property type="evidence" value="ECO:0007669"/>
    <property type="project" value="InterPro"/>
</dbReference>
<dbReference type="PROSITE" id="PS50006">
    <property type="entry name" value="FHA_DOMAIN"/>
    <property type="match status" value="1"/>
</dbReference>
<protein>
    <submittedName>
        <fullName evidence="10">AGAP003213-PA-like protein</fullName>
    </submittedName>
</protein>
<dbReference type="Gene3D" id="3.40.50.10190">
    <property type="entry name" value="BRCT domain"/>
    <property type="match status" value="1"/>
</dbReference>
<dbReference type="Pfam" id="PF00498">
    <property type="entry name" value="FHA"/>
    <property type="match status" value="1"/>
</dbReference>
<dbReference type="InterPro" id="IPR043014">
    <property type="entry name" value="Nibrin_BRCT2_sf"/>
</dbReference>
<evidence type="ECO:0000256" key="7">
    <source>
        <dbReference type="ARBA" id="ARBA00044757"/>
    </source>
</evidence>
<dbReference type="STRING" id="74873.A0A084WSK8"/>
<dbReference type="SUPFAM" id="SSF52113">
    <property type="entry name" value="BRCT domain"/>
    <property type="match status" value="1"/>
</dbReference>
<dbReference type="SMART" id="SM00240">
    <property type="entry name" value="FHA"/>
    <property type="match status" value="1"/>
</dbReference>
<dbReference type="EMBL" id="KE525415">
    <property type="protein sequence ID" value="KFB53202.1"/>
    <property type="molecule type" value="Genomic_DNA"/>
</dbReference>
<dbReference type="InterPro" id="IPR032429">
    <property type="entry name" value="Nibrin_BRCT2"/>
</dbReference>
<keyword evidence="5" id="KW-0234">DNA repair</keyword>
<evidence type="ECO:0000256" key="3">
    <source>
        <dbReference type="ARBA" id="ARBA00022454"/>
    </source>
</evidence>
<evidence type="ECO:0000256" key="4">
    <source>
        <dbReference type="ARBA" id="ARBA00022763"/>
    </source>
</evidence>
<feature type="compositionally biased region" description="Polar residues" evidence="8">
    <location>
        <begin position="584"/>
        <end position="594"/>
    </location>
</feature>
<dbReference type="PANTHER" id="PTHR12162:SF0">
    <property type="entry name" value="NIBRIN"/>
    <property type="match status" value="1"/>
</dbReference>
<dbReference type="InterPro" id="IPR036420">
    <property type="entry name" value="BRCT_dom_sf"/>
</dbReference>
<keyword evidence="6" id="KW-0539">Nucleus</keyword>
<reference evidence="11" key="2">
    <citation type="submission" date="2020-05" db="UniProtKB">
        <authorList>
            <consortium name="EnsemblMetazoa"/>
        </authorList>
    </citation>
    <scope>IDENTIFICATION</scope>
</reference>
<sequence>MWYLTNKKTQHVYYLVAQPSGHTVGRVKTDLVISDDDSISRQHAMLLPDKDVIKLTDTGSRYGTYVNGNIAKIVCISKDQPTELKEGDMVQFGRCGSLWTVGRVSFRCLTSTLVMSNDLKALLQKLQAEVLPAFAGGVTHLIMPTITVTTKLLMCLVAQVPIVTPAYFEAVGECVAQGKSLPPVTDFVPTCTESDIKNDPRMFQPKAARCDLFKGREFIFLSTKQSEQYEDIIKQAGGVCLSAQRERIAKTRFVKPNVVTIKLKESGSSQSQSQSLDSLDKQFTARGLRMIPEMEIGLAVLYGSTEKYCNPSYKFAFNVEVCDEPEPVGTEDILAKNSMNSETVGVRKRVKIEQNTIPETELNTERTEKATTSSSTMRNDVEFSCPKPSEPIASSSIPEPSGLRRSKRFPEKETSEGQVTHADKDTFQEPKRPRRATPTSPSKSIPKAIPSEVQRNETPVTSVSDTVPVESAPQVVSSQPIAPIGFQAVNRKQPETDRPTSSTRASTRRRANILLQAEDDDLFNFDEIAPRKKPRTTVSTAVASTPKDNPQSSAGDEDDLFSMDDNLPSQRRRGTNSRRPLPASSGSPAPESNKTPPTGTTDVTTVSQKSNQTNSGSISARFRAFMKPIENSNASWLSSSMCALKLDANGDDDHQSSSTLSSSVKIKQEPQDSTDGVNNGTVAAEDKRWIAGMSNIFQVQERSMKLVAHLPPTLNDMLAGQERSLGLPNGVRNFKAFVKKRNYKGQQTCFPLKLVCALDESQAA</sequence>
<feature type="compositionally biased region" description="Polar residues" evidence="8">
    <location>
        <begin position="607"/>
        <end position="616"/>
    </location>
</feature>
<keyword evidence="3" id="KW-0158">Chromosome</keyword>
<feature type="compositionally biased region" description="Polar residues" evidence="8">
    <location>
        <begin position="536"/>
        <end position="554"/>
    </location>
</feature>
<organism evidence="10">
    <name type="scientific">Anopheles sinensis</name>
    <name type="common">Mosquito</name>
    <dbReference type="NCBI Taxonomy" id="74873"/>
    <lineage>
        <taxon>Eukaryota</taxon>
        <taxon>Metazoa</taxon>
        <taxon>Ecdysozoa</taxon>
        <taxon>Arthropoda</taxon>
        <taxon>Hexapoda</taxon>
        <taxon>Insecta</taxon>
        <taxon>Pterygota</taxon>
        <taxon>Neoptera</taxon>
        <taxon>Endopterygota</taxon>
        <taxon>Diptera</taxon>
        <taxon>Nematocera</taxon>
        <taxon>Culicoidea</taxon>
        <taxon>Culicidae</taxon>
        <taxon>Anophelinae</taxon>
        <taxon>Anopheles</taxon>
    </lineage>
</organism>
<evidence type="ECO:0000256" key="6">
    <source>
        <dbReference type="ARBA" id="ARBA00023242"/>
    </source>
</evidence>
<comment type="similarity">
    <text evidence="7">Belongs to the Nibrin family.</text>
</comment>
<feature type="compositionally biased region" description="Low complexity" evidence="8">
    <location>
        <begin position="386"/>
        <end position="401"/>
    </location>
</feature>
<evidence type="ECO:0000256" key="2">
    <source>
        <dbReference type="ARBA" id="ARBA00004286"/>
    </source>
</evidence>
<feature type="domain" description="FHA" evidence="9">
    <location>
        <begin position="22"/>
        <end position="71"/>
    </location>
</feature>
<feature type="region of interest" description="Disordered" evidence="8">
    <location>
        <begin position="357"/>
        <end position="616"/>
    </location>
</feature>
<gene>
    <name evidence="10" type="ORF">ZHAS_00021508</name>
</gene>
<dbReference type="PANTHER" id="PTHR12162">
    <property type="entry name" value="NIBRIN-RELATED"/>
    <property type="match status" value="1"/>
</dbReference>
<dbReference type="GO" id="GO:0003684">
    <property type="term" value="F:damaged DNA binding"/>
    <property type="evidence" value="ECO:0007669"/>
    <property type="project" value="TreeGrafter"/>
</dbReference>
<dbReference type="InterPro" id="IPR000253">
    <property type="entry name" value="FHA_dom"/>
</dbReference>
<dbReference type="CDD" id="cd22667">
    <property type="entry name" value="FHA_NBN"/>
    <property type="match status" value="1"/>
</dbReference>
<evidence type="ECO:0000313" key="12">
    <source>
        <dbReference type="Proteomes" id="UP000030765"/>
    </source>
</evidence>
<dbReference type="EnsemblMetazoa" id="ASIC021508-RA">
    <property type="protein sequence ID" value="ASIC021508-PA"/>
    <property type="gene ID" value="ASIC021508"/>
</dbReference>
<dbReference type="SUPFAM" id="SSF49879">
    <property type="entry name" value="SMAD/FHA domain"/>
    <property type="match status" value="1"/>
</dbReference>
<comment type="subcellular location">
    <subcellularLocation>
        <location evidence="2">Chromosome</location>
    </subcellularLocation>
    <subcellularLocation>
        <location evidence="1">Nucleus</location>
    </subcellularLocation>
</comment>
<dbReference type="EMBL" id="ATLV01026614">
    <property type="status" value="NOT_ANNOTATED_CDS"/>
    <property type="molecule type" value="Genomic_DNA"/>
</dbReference>
<dbReference type="FunFam" id="3.40.50.10980:FF:000001">
    <property type="entry name" value="Nibrin"/>
    <property type="match status" value="1"/>
</dbReference>
<dbReference type="OrthoDB" id="552194at2759"/>
<dbReference type="Gene3D" id="2.60.200.20">
    <property type="match status" value="1"/>
</dbReference>
<evidence type="ECO:0000256" key="5">
    <source>
        <dbReference type="ARBA" id="ARBA00023204"/>
    </source>
</evidence>
<feature type="compositionally biased region" description="Basic and acidic residues" evidence="8">
    <location>
        <begin position="408"/>
        <end position="431"/>
    </location>
</feature>
<feature type="compositionally biased region" description="Low complexity" evidence="8">
    <location>
        <begin position="436"/>
        <end position="471"/>
    </location>
</feature>
<evidence type="ECO:0000256" key="8">
    <source>
        <dbReference type="SAM" id="MobiDB-lite"/>
    </source>
</evidence>
<dbReference type="Pfam" id="PF16508">
    <property type="entry name" value="NIBRIN_BRCT_II"/>
    <property type="match status" value="1"/>
</dbReference>